<evidence type="ECO:0000256" key="1">
    <source>
        <dbReference type="SAM" id="Phobius"/>
    </source>
</evidence>
<dbReference type="RefSeq" id="WP_183318587.1">
    <property type="nucleotide sequence ID" value="NZ_JACHVQ010000001.1"/>
</dbReference>
<evidence type="ECO:0000313" key="3">
    <source>
        <dbReference type="Proteomes" id="UP000559182"/>
    </source>
</evidence>
<keyword evidence="3" id="KW-1185">Reference proteome</keyword>
<keyword evidence="1" id="KW-0472">Membrane</keyword>
<keyword evidence="1" id="KW-1133">Transmembrane helix</keyword>
<protein>
    <submittedName>
        <fullName evidence="2">Putative membrane protein</fullName>
    </submittedName>
</protein>
<keyword evidence="1" id="KW-0812">Transmembrane</keyword>
<comment type="caution">
    <text evidence="2">The sequence shown here is derived from an EMBL/GenBank/DDBJ whole genome shotgun (WGS) entry which is preliminary data.</text>
</comment>
<reference evidence="2 3" key="1">
    <citation type="submission" date="2020-08" db="EMBL/GenBank/DDBJ databases">
        <title>Sequencing the genomes of 1000 actinobacteria strains.</title>
        <authorList>
            <person name="Klenk H.-P."/>
        </authorList>
    </citation>
    <scope>NUCLEOTIDE SEQUENCE [LARGE SCALE GENOMIC DNA]</scope>
    <source>
        <strain evidence="2 3">DSM 105369</strain>
    </source>
</reference>
<dbReference type="Proteomes" id="UP000559182">
    <property type="component" value="Unassembled WGS sequence"/>
</dbReference>
<feature type="transmembrane region" description="Helical" evidence="1">
    <location>
        <begin position="37"/>
        <end position="56"/>
    </location>
</feature>
<dbReference type="Pfam" id="PF05437">
    <property type="entry name" value="AzlD"/>
    <property type="match status" value="1"/>
</dbReference>
<organism evidence="2 3">
    <name type="scientific">Flexivirga oryzae</name>
    <dbReference type="NCBI Taxonomy" id="1794944"/>
    <lineage>
        <taxon>Bacteria</taxon>
        <taxon>Bacillati</taxon>
        <taxon>Actinomycetota</taxon>
        <taxon>Actinomycetes</taxon>
        <taxon>Micrococcales</taxon>
        <taxon>Dermacoccaceae</taxon>
        <taxon>Flexivirga</taxon>
    </lineage>
</organism>
<proteinExistence type="predicted"/>
<dbReference type="EMBL" id="JACHVQ010000001">
    <property type="protein sequence ID" value="MBB2890472.1"/>
    <property type="molecule type" value="Genomic_DNA"/>
</dbReference>
<name>A0A839N701_9MICO</name>
<evidence type="ECO:0000313" key="2">
    <source>
        <dbReference type="EMBL" id="MBB2890472.1"/>
    </source>
</evidence>
<accession>A0A839N701</accession>
<dbReference type="AlphaFoldDB" id="A0A839N701"/>
<gene>
    <name evidence="2" type="ORF">FHU39_000456</name>
</gene>
<dbReference type="InterPro" id="IPR008407">
    <property type="entry name" value="Brnchd-chn_aa_trnsp_AzlD"/>
</dbReference>
<sequence length="104" mass="10671">MSLWTTVLLASALSFVTKFAGYVVPQAVLDHPLTDRVMHYLPVALLSALIAVQTFTSGSGSFAFDARAAGLAVAIVCLLLRAPFLVVVVAAAATAALLRAAGIG</sequence>
<feature type="transmembrane region" description="Helical" evidence="1">
    <location>
        <begin position="68"/>
        <end position="98"/>
    </location>
</feature>